<sequence length="175" mass="20035">MSQTKLSISASARIIGKSRATIARHMKSGKLSFSIDDDGNKLIEASELARVYADLCDFSREEGKNALEPVRIESPSKPLPSELQRLNDQLIEQYKSQVEDLREALSKSQDGLNRTTLLLEHQANHNKGWEEQFSRLEKLISNQEEETTRLKRALQAERKNRSGRNLWDEQSFFCS</sequence>
<evidence type="ECO:0000313" key="2">
    <source>
        <dbReference type="EMBL" id="GAA5507382.1"/>
    </source>
</evidence>
<feature type="coiled-coil region" evidence="1">
    <location>
        <begin position="87"/>
        <end position="160"/>
    </location>
</feature>
<reference evidence="2 3" key="1">
    <citation type="submission" date="2024-02" db="EMBL/GenBank/DDBJ databases">
        <title>Rhodopirellula caenicola NBRC 110016.</title>
        <authorList>
            <person name="Ichikawa N."/>
            <person name="Katano-Makiyama Y."/>
            <person name="Hidaka K."/>
        </authorList>
    </citation>
    <scope>NUCLEOTIDE SEQUENCE [LARGE SCALE GENOMIC DNA]</scope>
    <source>
        <strain evidence="2 3">NBRC 110016</strain>
    </source>
</reference>
<dbReference type="EMBL" id="BAABRO010000005">
    <property type="protein sequence ID" value="GAA5507382.1"/>
    <property type="molecule type" value="Genomic_DNA"/>
</dbReference>
<protein>
    <recommendedName>
        <fullName evidence="4">Chromosome partition protein Smc</fullName>
    </recommendedName>
</protein>
<organism evidence="2 3">
    <name type="scientific">Novipirellula caenicola</name>
    <dbReference type="NCBI Taxonomy" id="1536901"/>
    <lineage>
        <taxon>Bacteria</taxon>
        <taxon>Pseudomonadati</taxon>
        <taxon>Planctomycetota</taxon>
        <taxon>Planctomycetia</taxon>
        <taxon>Pirellulales</taxon>
        <taxon>Pirellulaceae</taxon>
        <taxon>Novipirellula</taxon>
    </lineage>
</organism>
<name>A0ABP9VUC8_9BACT</name>
<proteinExistence type="predicted"/>
<keyword evidence="1" id="KW-0175">Coiled coil</keyword>
<accession>A0ABP9VUC8</accession>
<gene>
    <name evidence="2" type="ORF">Rcae01_02838</name>
</gene>
<dbReference type="Proteomes" id="UP001416858">
    <property type="component" value="Unassembled WGS sequence"/>
</dbReference>
<dbReference type="PROSITE" id="PS00018">
    <property type="entry name" value="EF_HAND_1"/>
    <property type="match status" value="1"/>
</dbReference>
<comment type="caution">
    <text evidence="2">The sequence shown here is derived from an EMBL/GenBank/DDBJ whole genome shotgun (WGS) entry which is preliminary data.</text>
</comment>
<evidence type="ECO:0008006" key="4">
    <source>
        <dbReference type="Google" id="ProtNLM"/>
    </source>
</evidence>
<dbReference type="RefSeq" id="WP_345684252.1">
    <property type="nucleotide sequence ID" value="NZ_BAABRO010000005.1"/>
</dbReference>
<keyword evidence="3" id="KW-1185">Reference proteome</keyword>
<dbReference type="InterPro" id="IPR018247">
    <property type="entry name" value="EF_Hand_1_Ca_BS"/>
</dbReference>
<evidence type="ECO:0000256" key="1">
    <source>
        <dbReference type="SAM" id="Coils"/>
    </source>
</evidence>
<evidence type="ECO:0000313" key="3">
    <source>
        <dbReference type="Proteomes" id="UP001416858"/>
    </source>
</evidence>